<dbReference type="RefSeq" id="XP_004338156.1">
    <property type="nucleotide sequence ID" value="XM_004338108.1"/>
</dbReference>
<dbReference type="EMBL" id="KB008006">
    <property type="protein sequence ID" value="ELR16143.1"/>
    <property type="molecule type" value="Genomic_DNA"/>
</dbReference>
<feature type="region of interest" description="Disordered" evidence="1">
    <location>
        <begin position="1"/>
        <end position="32"/>
    </location>
</feature>
<evidence type="ECO:0000313" key="2">
    <source>
        <dbReference type="EMBL" id="ELR16143.1"/>
    </source>
</evidence>
<dbReference type="KEGG" id="acan:ACA1_177510"/>
<evidence type="ECO:0000256" key="1">
    <source>
        <dbReference type="SAM" id="MobiDB-lite"/>
    </source>
</evidence>
<dbReference type="Proteomes" id="UP000011083">
    <property type="component" value="Unassembled WGS sequence"/>
</dbReference>
<gene>
    <name evidence="2" type="ORF">ACA1_177510</name>
</gene>
<evidence type="ECO:0000313" key="3">
    <source>
        <dbReference type="Proteomes" id="UP000011083"/>
    </source>
</evidence>
<feature type="compositionally biased region" description="Basic residues" evidence="1">
    <location>
        <begin position="1"/>
        <end position="12"/>
    </location>
</feature>
<dbReference type="GeneID" id="14916837"/>
<feature type="region of interest" description="Disordered" evidence="1">
    <location>
        <begin position="73"/>
        <end position="179"/>
    </location>
</feature>
<dbReference type="AlphaFoldDB" id="L8GU57"/>
<accession>L8GU57</accession>
<feature type="compositionally biased region" description="Low complexity" evidence="1">
    <location>
        <begin position="120"/>
        <end position="147"/>
    </location>
</feature>
<name>L8GU57_ACACF</name>
<reference evidence="2 3" key="1">
    <citation type="journal article" date="2013" name="Genome Biol.">
        <title>Genome of Acanthamoeba castellanii highlights extensive lateral gene transfer and early evolution of tyrosine kinase signaling.</title>
        <authorList>
            <person name="Clarke M."/>
            <person name="Lohan A.J."/>
            <person name="Liu B."/>
            <person name="Lagkouvardos I."/>
            <person name="Roy S."/>
            <person name="Zafar N."/>
            <person name="Bertelli C."/>
            <person name="Schilde C."/>
            <person name="Kianianmomeni A."/>
            <person name="Burglin T.R."/>
            <person name="Frech C."/>
            <person name="Turcotte B."/>
            <person name="Kopec K.O."/>
            <person name="Synnott J.M."/>
            <person name="Choo C."/>
            <person name="Paponov I."/>
            <person name="Finkler A."/>
            <person name="Soon Heng Tan C."/>
            <person name="Hutchins A.P."/>
            <person name="Weinmeier T."/>
            <person name="Rattei T."/>
            <person name="Chu J.S."/>
            <person name="Gimenez G."/>
            <person name="Irimia M."/>
            <person name="Rigden D.J."/>
            <person name="Fitzpatrick D.A."/>
            <person name="Lorenzo-Morales J."/>
            <person name="Bateman A."/>
            <person name="Chiu C.H."/>
            <person name="Tang P."/>
            <person name="Hegemann P."/>
            <person name="Fromm H."/>
            <person name="Raoult D."/>
            <person name="Greub G."/>
            <person name="Miranda-Saavedra D."/>
            <person name="Chen N."/>
            <person name="Nash P."/>
            <person name="Ginger M.L."/>
            <person name="Horn M."/>
            <person name="Schaap P."/>
            <person name="Caler L."/>
            <person name="Loftus B."/>
        </authorList>
    </citation>
    <scope>NUCLEOTIDE SEQUENCE [LARGE SCALE GENOMIC DNA]</scope>
    <source>
        <strain evidence="2 3">Neff</strain>
    </source>
</reference>
<protein>
    <submittedName>
        <fullName evidence="2">Uncharacterized protein</fullName>
    </submittedName>
</protein>
<dbReference type="VEuPathDB" id="AmoebaDB:ACA1_177510"/>
<organism evidence="2 3">
    <name type="scientific">Acanthamoeba castellanii (strain ATCC 30010 / Neff)</name>
    <dbReference type="NCBI Taxonomy" id="1257118"/>
    <lineage>
        <taxon>Eukaryota</taxon>
        <taxon>Amoebozoa</taxon>
        <taxon>Discosea</taxon>
        <taxon>Longamoebia</taxon>
        <taxon>Centramoebida</taxon>
        <taxon>Acanthamoebidae</taxon>
        <taxon>Acanthamoeba</taxon>
    </lineage>
</organism>
<sequence>MMHTTRNARKKELKQQIKKSSAGAKANTPTTTHLSWMAPKRAPGVTQKLMIKQAVLIDELHKIEVCLTPTHSPHASTSLYSAPLPKLKSSPESAAELLKTKRQHNSDSLWVRRPRPDVASTTTSKKMNKTTTTTSSKTTTTTTTATTEKPRSRSSNPIKRLLVRLEKRSAGLKTVARPE</sequence>
<keyword evidence="3" id="KW-1185">Reference proteome</keyword>
<proteinExistence type="predicted"/>